<feature type="region of interest" description="Disordered" evidence="1">
    <location>
        <begin position="313"/>
        <end position="351"/>
    </location>
</feature>
<feature type="domain" description="Cyclic nucleotide-binding" evidence="2">
    <location>
        <begin position="635"/>
        <end position="738"/>
    </location>
</feature>
<dbReference type="SUPFAM" id="SSF51206">
    <property type="entry name" value="cAMP-binding domain-like"/>
    <property type="match status" value="2"/>
</dbReference>
<feature type="compositionally biased region" description="Basic and acidic residues" evidence="1">
    <location>
        <begin position="219"/>
        <end position="231"/>
    </location>
</feature>
<reference evidence="3 4" key="1">
    <citation type="journal article" date="2018" name="Cell">
        <title>The Chara Genome: Secondary Complexity and Implications for Plant Terrestrialization.</title>
        <authorList>
            <person name="Nishiyama T."/>
            <person name="Sakayama H."/>
            <person name="Vries J.D."/>
            <person name="Buschmann H."/>
            <person name="Saint-Marcoux D."/>
            <person name="Ullrich K.K."/>
            <person name="Haas F.B."/>
            <person name="Vanderstraeten L."/>
            <person name="Becker D."/>
            <person name="Lang D."/>
            <person name="Vosolsobe S."/>
            <person name="Rombauts S."/>
            <person name="Wilhelmsson P.K.I."/>
            <person name="Janitza P."/>
            <person name="Kern R."/>
            <person name="Heyl A."/>
            <person name="Rumpler F."/>
            <person name="Villalobos L.I.A.C."/>
            <person name="Clay J.M."/>
            <person name="Skokan R."/>
            <person name="Toyoda A."/>
            <person name="Suzuki Y."/>
            <person name="Kagoshima H."/>
            <person name="Schijlen E."/>
            <person name="Tajeshwar N."/>
            <person name="Catarino B."/>
            <person name="Hetherington A.J."/>
            <person name="Saltykova A."/>
            <person name="Bonnot C."/>
            <person name="Breuninger H."/>
            <person name="Symeonidi A."/>
            <person name="Radhakrishnan G.V."/>
            <person name="Van Nieuwerburgh F."/>
            <person name="Deforce D."/>
            <person name="Chang C."/>
            <person name="Karol K.G."/>
            <person name="Hedrich R."/>
            <person name="Ulvskov P."/>
            <person name="Glockner G."/>
            <person name="Delwiche C.F."/>
            <person name="Petrasek J."/>
            <person name="Van de Peer Y."/>
            <person name="Friml J."/>
            <person name="Beilby M."/>
            <person name="Dolan L."/>
            <person name="Kohara Y."/>
            <person name="Sugano S."/>
            <person name="Fujiyama A."/>
            <person name="Delaux P.-M."/>
            <person name="Quint M."/>
            <person name="TheiBen G."/>
            <person name="Hagemann M."/>
            <person name="Harholt J."/>
            <person name="Dunand C."/>
            <person name="Zachgo S."/>
            <person name="Langdale J."/>
            <person name="Maumus F."/>
            <person name="Straeten D.V.D."/>
            <person name="Gould S.B."/>
            <person name="Rensing S.A."/>
        </authorList>
    </citation>
    <scope>NUCLEOTIDE SEQUENCE [LARGE SCALE GENOMIC DNA]</scope>
    <source>
        <strain evidence="3 4">S276</strain>
    </source>
</reference>
<dbReference type="PANTHER" id="PTHR23011:SF28">
    <property type="entry name" value="CYCLIC NUCLEOTIDE-BINDING DOMAIN CONTAINING PROTEIN"/>
    <property type="match status" value="1"/>
</dbReference>
<dbReference type="PANTHER" id="PTHR23011">
    <property type="entry name" value="CYCLIC NUCLEOTIDE-BINDING DOMAIN CONTAINING PROTEIN"/>
    <property type="match status" value="1"/>
</dbReference>
<dbReference type="STRING" id="69332.A0A388K0J5"/>
<dbReference type="Gene3D" id="2.60.120.10">
    <property type="entry name" value="Jelly Rolls"/>
    <property type="match status" value="2"/>
</dbReference>
<feature type="compositionally biased region" description="Basic residues" evidence="1">
    <location>
        <begin position="318"/>
        <end position="328"/>
    </location>
</feature>
<organism evidence="3 4">
    <name type="scientific">Chara braunii</name>
    <name type="common">Braun's stonewort</name>
    <dbReference type="NCBI Taxonomy" id="69332"/>
    <lineage>
        <taxon>Eukaryota</taxon>
        <taxon>Viridiplantae</taxon>
        <taxon>Streptophyta</taxon>
        <taxon>Charophyceae</taxon>
        <taxon>Charales</taxon>
        <taxon>Characeae</taxon>
        <taxon>Chara</taxon>
    </lineage>
</organism>
<feature type="domain" description="Cyclic nucleotide-binding" evidence="2">
    <location>
        <begin position="548"/>
        <end position="594"/>
    </location>
</feature>
<feature type="compositionally biased region" description="Basic and acidic residues" evidence="1">
    <location>
        <begin position="169"/>
        <end position="181"/>
    </location>
</feature>
<keyword evidence="4" id="KW-1185">Reference proteome</keyword>
<name>A0A388K0J5_CHABU</name>
<accession>A0A388K0J5</accession>
<dbReference type="InterPro" id="IPR014710">
    <property type="entry name" value="RmlC-like_jellyroll"/>
</dbReference>
<comment type="caution">
    <text evidence="3">The sequence shown here is derived from an EMBL/GenBank/DDBJ whole genome shotgun (WGS) entry which is preliminary data.</text>
</comment>
<evidence type="ECO:0000313" key="3">
    <source>
        <dbReference type="EMBL" id="GBG63562.1"/>
    </source>
</evidence>
<dbReference type="InterPro" id="IPR018490">
    <property type="entry name" value="cNMP-bd_dom_sf"/>
</dbReference>
<feature type="compositionally biased region" description="Low complexity" evidence="1">
    <location>
        <begin position="139"/>
        <end position="151"/>
    </location>
</feature>
<evidence type="ECO:0000259" key="2">
    <source>
        <dbReference type="PROSITE" id="PS50042"/>
    </source>
</evidence>
<proteinExistence type="predicted"/>
<dbReference type="Proteomes" id="UP000265515">
    <property type="component" value="Unassembled WGS sequence"/>
</dbReference>
<dbReference type="AlphaFoldDB" id="A0A388K0J5"/>
<dbReference type="CDD" id="cd00038">
    <property type="entry name" value="CAP_ED"/>
    <property type="match status" value="2"/>
</dbReference>
<dbReference type="InterPro" id="IPR000595">
    <property type="entry name" value="cNMP-bd_dom"/>
</dbReference>
<dbReference type="Gramene" id="GBG63562">
    <property type="protein sequence ID" value="GBG63562"/>
    <property type="gene ID" value="CBR_g38629"/>
</dbReference>
<sequence length="738" mass="80684">MLEVYEEGCEGKYFYVILCGTFGVHLRPVVMSRRKQAPHLATAGRRTSLRGEGATSARRASLGGEGVAVGVNVGHGGGDTLSGAVDSFRTPFGARSVITGGHTPAFVLDRHQSRLSLSFEAANDELNSLVLYSTAGNESGSAGRPGSSSGPIAVNSLVPAGSTYPDQQGPRHLDGGRDRALPSDGQVADMQDTRQSQSRVRPRETPSVILTDPSAPMHPEQKLDQEQEQRQEQWKQWQLQQQEYNSDSLSQILTAPESHLSNAQSRRSLQGRAVETSSDASANLMMVSNLLQSMQEQQIREQELQLLPSLHSPSARHALSRSHSRNRAHFGSVHLQQRQRQTRLETESHERDGAVTVQLPHVEGQVDPPGTASDHLSTSFATSAGGMPLHAAVVSSSSAMGTEVDNSAENVQHADIKAKCHGDNAAANARPIDDVVGEADRCEDDAVDKVRRHLDNSMDEVQYNVDNITDMTHHIADKLQQLQRNLSVHEKDEDSLGPLLSEGERNEDDVFPPRSKKRIAAEDTGDWMEFITDFKKMRDIDIKYGFCVRNLYSGDTFGARELLSGARRGCTMVAESDGEVLVIAKSDFVRILGPVSSSIVFEPCAMKTLIQNTSPAMRSEEDVDQLLHMTEPNKFFQGLRKRVHQQICRALRFRHCAGNEIVMRQGDEGGAFYIIHAGHVAVHQRGAAMAKSSLAAINQFSSFLPTGIPATTLYGEKTKELGPGESFGHMSTGYNTVR</sequence>
<evidence type="ECO:0000313" key="4">
    <source>
        <dbReference type="Proteomes" id="UP000265515"/>
    </source>
</evidence>
<dbReference type="EMBL" id="BFEA01000040">
    <property type="protein sequence ID" value="GBG63562.1"/>
    <property type="molecule type" value="Genomic_DNA"/>
</dbReference>
<feature type="region of interest" description="Disordered" evidence="1">
    <location>
        <begin position="137"/>
        <end position="231"/>
    </location>
</feature>
<gene>
    <name evidence="3" type="ORF">CBR_g38629</name>
</gene>
<dbReference type="PROSITE" id="PS50042">
    <property type="entry name" value="CNMP_BINDING_3"/>
    <property type="match status" value="2"/>
</dbReference>
<feature type="region of interest" description="Disordered" evidence="1">
    <location>
        <begin position="487"/>
        <end position="512"/>
    </location>
</feature>
<feature type="compositionally biased region" description="Basic and acidic residues" evidence="1">
    <location>
        <begin position="342"/>
        <end position="351"/>
    </location>
</feature>
<evidence type="ECO:0000256" key="1">
    <source>
        <dbReference type="SAM" id="MobiDB-lite"/>
    </source>
</evidence>
<protein>
    <recommendedName>
        <fullName evidence="2">Cyclic nucleotide-binding domain-containing protein</fullName>
    </recommendedName>
</protein>